<proteinExistence type="inferred from homology"/>
<keyword evidence="12" id="KW-1185">Reference proteome</keyword>
<evidence type="ECO:0000256" key="7">
    <source>
        <dbReference type="ARBA" id="ARBA00023118"/>
    </source>
</evidence>
<dbReference type="InterPro" id="IPR011604">
    <property type="entry name" value="PDDEXK-like_dom_sf"/>
</dbReference>
<dbReference type="PANTHER" id="PTHR37168:SF1">
    <property type="entry name" value="CRISPR-ASSOCIATED EXONUCLEASE CAS4"/>
    <property type="match status" value="1"/>
</dbReference>
<keyword evidence="5 9" id="KW-0408">Iron</keyword>
<dbReference type="GO" id="GO:0004527">
    <property type="term" value="F:exonuclease activity"/>
    <property type="evidence" value="ECO:0007669"/>
    <property type="project" value="UniProtKB-KW"/>
</dbReference>
<dbReference type="GO" id="GO:0051536">
    <property type="term" value="F:iron-sulfur cluster binding"/>
    <property type="evidence" value="ECO:0007669"/>
    <property type="project" value="UniProtKB-KW"/>
</dbReference>
<comment type="cofactor">
    <cofactor evidence="9">
        <name>iron-sulfur cluster</name>
        <dbReference type="ChEBI" id="CHEBI:30408"/>
    </cofactor>
</comment>
<feature type="domain" description="DUF83" evidence="10">
    <location>
        <begin position="12"/>
        <end position="170"/>
    </location>
</feature>
<protein>
    <recommendedName>
        <fullName evidence="9">CRISPR-associated exonuclease Cas4</fullName>
        <ecNumber evidence="9">3.1.12.1</ecNumber>
    </recommendedName>
</protein>
<dbReference type="STRING" id="454194.PYK22_03217"/>
<dbReference type="InterPro" id="IPR013343">
    <property type="entry name" value="CRISPR-assoc_prot_Cas4"/>
</dbReference>
<dbReference type="EMBL" id="CBXV010000009">
    <property type="protein sequence ID" value="CDM67168.1"/>
    <property type="molecule type" value="Genomic_DNA"/>
</dbReference>
<dbReference type="Gene3D" id="3.90.320.10">
    <property type="match status" value="1"/>
</dbReference>
<evidence type="ECO:0000313" key="12">
    <source>
        <dbReference type="Proteomes" id="UP000031518"/>
    </source>
</evidence>
<keyword evidence="3 9" id="KW-0378">Hydrolase</keyword>
<accession>A0A0B6X0W1</accession>
<gene>
    <name evidence="11" type="ORF">PYK22_03217</name>
</gene>
<dbReference type="EC" id="3.1.12.1" evidence="9"/>
<dbReference type="PANTHER" id="PTHR37168">
    <property type="entry name" value="CRISPR-ASSOCIATED EXONUCLEASE CAS4"/>
    <property type="match status" value="1"/>
</dbReference>
<keyword evidence="4 9" id="KW-0269">Exonuclease</keyword>
<evidence type="ECO:0000256" key="1">
    <source>
        <dbReference type="ARBA" id="ARBA00022722"/>
    </source>
</evidence>
<dbReference type="GO" id="GO:0046872">
    <property type="term" value="F:metal ion binding"/>
    <property type="evidence" value="ECO:0007669"/>
    <property type="project" value="UniProtKB-KW"/>
</dbReference>
<evidence type="ECO:0000256" key="3">
    <source>
        <dbReference type="ARBA" id="ARBA00022801"/>
    </source>
</evidence>
<dbReference type="AlphaFoldDB" id="A0A0B6X0W1"/>
<dbReference type="Proteomes" id="UP000031518">
    <property type="component" value="Unassembled WGS sequence"/>
</dbReference>
<name>A0A0B6X0W1_9BACT</name>
<reference evidence="11 12" key="1">
    <citation type="submission" date="2013-12" db="EMBL/GenBank/DDBJ databases">
        <authorList>
            <person name="Stott M."/>
        </authorList>
    </citation>
    <scope>NUCLEOTIDE SEQUENCE [LARGE SCALE GENOMIC DNA]</scope>
    <source>
        <strain evidence="11 12">K22</strain>
    </source>
</reference>
<organism evidence="11 12">
    <name type="scientific">Pyrinomonas methylaliphatogenes</name>
    <dbReference type="NCBI Taxonomy" id="454194"/>
    <lineage>
        <taxon>Bacteria</taxon>
        <taxon>Pseudomonadati</taxon>
        <taxon>Acidobacteriota</taxon>
        <taxon>Blastocatellia</taxon>
        <taxon>Blastocatellales</taxon>
        <taxon>Pyrinomonadaceae</taxon>
        <taxon>Pyrinomonas</taxon>
    </lineage>
</organism>
<evidence type="ECO:0000256" key="8">
    <source>
        <dbReference type="ARBA" id="ARBA00023211"/>
    </source>
</evidence>
<keyword evidence="7 9" id="KW-0051">Antiviral defense</keyword>
<reference evidence="11 12" key="2">
    <citation type="submission" date="2015-01" db="EMBL/GenBank/DDBJ databases">
        <title>Complete genome sequence of Pyrinomonas methylaliphatogenes type strain K22T.</title>
        <authorList>
            <person name="Lee K.C.Y."/>
            <person name="Power J.F."/>
            <person name="Dunfield P.F."/>
            <person name="Morgan X.C."/>
            <person name="Huttenhower C."/>
            <person name="Stott M.B."/>
        </authorList>
    </citation>
    <scope>NUCLEOTIDE SEQUENCE [LARGE SCALE GENOMIC DNA]</scope>
    <source>
        <strain evidence="11 12">K22</strain>
    </source>
</reference>
<evidence type="ECO:0000256" key="9">
    <source>
        <dbReference type="RuleBase" id="RU365022"/>
    </source>
</evidence>
<comment type="function">
    <text evidence="9">CRISPR (clustered regularly interspaced short palindromic repeat) is an adaptive immune system that provides protection against mobile genetic elements (viruses, transposable elements and conjugative plasmids). CRISPR clusters contain sequences complementary to antecedent mobile elements and target invading nucleic acids. CRISPR clusters are transcribed and processed into CRISPR RNA (crRNA).</text>
</comment>
<evidence type="ECO:0000256" key="4">
    <source>
        <dbReference type="ARBA" id="ARBA00022839"/>
    </source>
</evidence>
<dbReference type="RefSeq" id="WP_041979420.1">
    <property type="nucleotide sequence ID" value="NZ_CBXV010000009.1"/>
</dbReference>
<keyword evidence="8 9" id="KW-0464">Manganese</keyword>
<evidence type="ECO:0000256" key="5">
    <source>
        <dbReference type="ARBA" id="ARBA00023004"/>
    </source>
</evidence>
<evidence type="ECO:0000313" key="11">
    <source>
        <dbReference type="EMBL" id="CDM67168.1"/>
    </source>
</evidence>
<comment type="cofactor">
    <cofactor evidence="9">
        <name>Mg(2+)</name>
        <dbReference type="ChEBI" id="CHEBI:18420"/>
    </cofactor>
    <cofactor evidence="9">
        <name>Mn(2+)</name>
        <dbReference type="ChEBI" id="CHEBI:29035"/>
    </cofactor>
    <text evidence="9">Mg(2+) or Mn(2+) required for ssDNA cleavage activity.</text>
</comment>
<sequence>MTDEEFAELKTNGIKVNYYLVCQRKLWLYSRDLRMERTNERVALGRLLHERSYREQPRHEMLIDNLIKIDLLGSQGKVLEVKYSRRMKEAAQMQILYYLYYLKRLGVTGLTGELRFPRERRRENVELTEEAEKRIEHTLREIRRVENLAAPPQVDFMPICRSCSYCELCWG</sequence>
<evidence type="ECO:0000259" key="10">
    <source>
        <dbReference type="Pfam" id="PF01930"/>
    </source>
</evidence>
<keyword evidence="2 9" id="KW-0479">Metal-binding</keyword>
<keyword evidence="1 9" id="KW-0540">Nuclease</keyword>
<dbReference type="NCBIfam" id="TIGR00372">
    <property type="entry name" value="cas4"/>
    <property type="match status" value="1"/>
</dbReference>
<evidence type="ECO:0000256" key="6">
    <source>
        <dbReference type="ARBA" id="ARBA00023014"/>
    </source>
</evidence>
<dbReference type="Pfam" id="PF01930">
    <property type="entry name" value="Cas_Cas4"/>
    <property type="match status" value="1"/>
</dbReference>
<evidence type="ECO:0000256" key="2">
    <source>
        <dbReference type="ARBA" id="ARBA00022723"/>
    </source>
</evidence>
<keyword evidence="6 9" id="KW-0411">Iron-sulfur</keyword>
<dbReference type="GO" id="GO:0051607">
    <property type="term" value="P:defense response to virus"/>
    <property type="evidence" value="ECO:0007669"/>
    <property type="project" value="UniProtKB-KW"/>
</dbReference>
<dbReference type="InterPro" id="IPR022765">
    <property type="entry name" value="Dna2/Cas4_DUF83"/>
</dbReference>
<dbReference type="OrthoDB" id="9794720at2"/>
<comment type="similarity">
    <text evidence="9">Belongs to the CRISPR-associated exonuclease Cas4 family.</text>
</comment>